<dbReference type="PANTHER" id="PTHR37981">
    <property type="entry name" value="LIPASE 2"/>
    <property type="match status" value="1"/>
</dbReference>
<dbReference type="EMBL" id="BAAAYX010000009">
    <property type="protein sequence ID" value="GAA3706370.1"/>
    <property type="molecule type" value="Genomic_DNA"/>
</dbReference>
<dbReference type="InterPro" id="IPR013830">
    <property type="entry name" value="SGNH_hydro"/>
</dbReference>
<dbReference type="Proteomes" id="UP001500051">
    <property type="component" value="Unassembled WGS sequence"/>
</dbReference>
<reference evidence="4" key="1">
    <citation type="journal article" date="2019" name="Int. J. Syst. Evol. Microbiol.">
        <title>The Global Catalogue of Microorganisms (GCM) 10K type strain sequencing project: providing services to taxonomists for standard genome sequencing and annotation.</title>
        <authorList>
            <consortium name="The Broad Institute Genomics Platform"/>
            <consortium name="The Broad Institute Genome Sequencing Center for Infectious Disease"/>
            <person name="Wu L."/>
            <person name="Ma J."/>
        </authorList>
    </citation>
    <scope>NUCLEOTIDE SEQUENCE [LARGE SCALE GENOMIC DNA]</scope>
    <source>
        <strain evidence="4">JCM 16548</strain>
    </source>
</reference>
<dbReference type="GO" id="GO:0016787">
    <property type="term" value="F:hydrolase activity"/>
    <property type="evidence" value="ECO:0007669"/>
    <property type="project" value="UniProtKB-KW"/>
</dbReference>
<evidence type="ECO:0000256" key="1">
    <source>
        <dbReference type="SAM" id="SignalP"/>
    </source>
</evidence>
<keyword evidence="1" id="KW-0732">Signal</keyword>
<feature type="signal peptide" evidence="1">
    <location>
        <begin position="1"/>
        <end position="31"/>
    </location>
</feature>
<evidence type="ECO:0000313" key="3">
    <source>
        <dbReference type="EMBL" id="GAA3706370.1"/>
    </source>
</evidence>
<feature type="domain" description="SGNH hydrolase-type esterase" evidence="2">
    <location>
        <begin position="43"/>
        <end position="264"/>
    </location>
</feature>
<proteinExistence type="predicted"/>
<keyword evidence="3" id="KW-0378">Hydrolase</keyword>
<dbReference type="InterPro" id="IPR036514">
    <property type="entry name" value="SGNH_hydro_sf"/>
</dbReference>
<dbReference type="PANTHER" id="PTHR37981:SF1">
    <property type="entry name" value="SGNH HYDROLASE-TYPE ESTERASE DOMAIN-CONTAINING PROTEIN"/>
    <property type="match status" value="1"/>
</dbReference>
<sequence>MIRRSRRLSLVLAALATLIGLALVTAAPADAGNRHSRTLSYAALGDSYAAGFGAGRYENGCYQSRRGYPALLDAETRASLDVDVTCSGATTSAVLTTQVPLLPHRARLVTLTVGGNDLGFATVATTCAPGPSAACQAAIGQALALLAPRSGGPSVLATRLATTYAAVAAAAPRAEILVAGYPLLFETPTASTPNGATIAALNNATVALNATIKATVAATAAGGAEIRYVDVAPGFTGHGIGSRRPYLHASGPEALHPTARGYRVYAAALTGALAYR</sequence>
<dbReference type="SUPFAM" id="SSF52266">
    <property type="entry name" value="SGNH hydrolase"/>
    <property type="match status" value="1"/>
</dbReference>
<dbReference type="Pfam" id="PF13472">
    <property type="entry name" value="Lipase_GDSL_2"/>
    <property type="match status" value="1"/>
</dbReference>
<comment type="caution">
    <text evidence="3">The sequence shown here is derived from an EMBL/GenBank/DDBJ whole genome shotgun (WGS) entry which is preliminary data.</text>
</comment>
<feature type="chain" id="PRO_5046414592" evidence="1">
    <location>
        <begin position="32"/>
        <end position="276"/>
    </location>
</feature>
<organism evidence="3 4">
    <name type="scientific">Microlunatus aurantiacus</name>
    <dbReference type="NCBI Taxonomy" id="446786"/>
    <lineage>
        <taxon>Bacteria</taxon>
        <taxon>Bacillati</taxon>
        <taxon>Actinomycetota</taxon>
        <taxon>Actinomycetes</taxon>
        <taxon>Propionibacteriales</taxon>
        <taxon>Propionibacteriaceae</taxon>
        <taxon>Microlunatus</taxon>
    </lineage>
</organism>
<evidence type="ECO:0000313" key="4">
    <source>
        <dbReference type="Proteomes" id="UP001500051"/>
    </source>
</evidence>
<protein>
    <submittedName>
        <fullName evidence="3">SGNH/GDSL hydrolase family protein</fullName>
    </submittedName>
</protein>
<name>A0ABP7DLG8_9ACTN</name>
<accession>A0ABP7DLG8</accession>
<evidence type="ECO:0000259" key="2">
    <source>
        <dbReference type="Pfam" id="PF13472"/>
    </source>
</evidence>
<dbReference type="InterPro" id="IPR037460">
    <property type="entry name" value="SEST-like"/>
</dbReference>
<gene>
    <name evidence="3" type="ORF">GCM10022204_25180</name>
</gene>
<keyword evidence="4" id="KW-1185">Reference proteome</keyword>
<dbReference type="RefSeq" id="WP_344812712.1">
    <property type="nucleotide sequence ID" value="NZ_BAAAYX010000009.1"/>
</dbReference>
<dbReference type="CDD" id="cd01823">
    <property type="entry name" value="SEST_like"/>
    <property type="match status" value="1"/>
</dbReference>
<dbReference type="Gene3D" id="3.40.50.1110">
    <property type="entry name" value="SGNH hydrolase"/>
    <property type="match status" value="1"/>
</dbReference>